<comment type="caution">
    <text evidence="15">The sequence shown here is derived from an EMBL/GenBank/DDBJ whole genome shotgun (WGS) entry which is preliminary data.</text>
</comment>
<feature type="transmembrane region" description="Helical" evidence="12">
    <location>
        <begin position="20"/>
        <end position="39"/>
    </location>
</feature>
<dbReference type="SMART" id="SM00388">
    <property type="entry name" value="HisKA"/>
    <property type="match status" value="1"/>
</dbReference>
<dbReference type="CDD" id="cd06225">
    <property type="entry name" value="HAMP"/>
    <property type="match status" value="1"/>
</dbReference>
<keyword evidence="8 12" id="KW-1133">Transmembrane helix</keyword>
<evidence type="ECO:0000256" key="9">
    <source>
        <dbReference type="ARBA" id="ARBA00023012"/>
    </source>
</evidence>
<dbReference type="SMART" id="SM00304">
    <property type="entry name" value="HAMP"/>
    <property type="match status" value="1"/>
</dbReference>
<dbReference type="SUPFAM" id="SSF47384">
    <property type="entry name" value="Homodimeric domain of signal transducing histidine kinase"/>
    <property type="match status" value="1"/>
</dbReference>
<dbReference type="GO" id="GO:0005886">
    <property type="term" value="C:plasma membrane"/>
    <property type="evidence" value="ECO:0007669"/>
    <property type="project" value="UniProtKB-ARBA"/>
</dbReference>
<dbReference type="Pfam" id="PF00512">
    <property type="entry name" value="HisKA"/>
    <property type="match status" value="1"/>
</dbReference>
<dbReference type="PROSITE" id="PS50885">
    <property type="entry name" value="HAMP"/>
    <property type="match status" value="1"/>
</dbReference>
<dbReference type="PRINTS" id="PR00344">
    <property type="entry name" value="BCTRLSENSOR"/>
</dbReference>
<keyword evidence="5" id="KW-0808">Transferase</keyword>
<evidence type="ECO:0000313" key="15">
    <source>
        <dbReference type="EMBL" id="GLQ31871.1"/>
    </source>
</evidence>
<evidence type="ECO:0000259" key="14">
    <source>
        <dbReference type="PROSITE" id="PS50885"/>
    </source>
</evidence>
<evidence type="ECO:0000256" key="1">
    <source>
        <dbReference type="ARBA" id="ARBA00000085"/>
    </source>
</evidence>
<feature type="transmembrane region" description="Helical" evidence="12">
    <location>
        <begin position="168"/>
        <end position="190"/>
    </location>
</feature>
<evidence type="ECO:0000256" key="4">
    <source>
        <dbReference type="ARBA" id="ARBA00022553"/>
    </source>
</evidence>
<protein>
    <recommendedName>
        <fullName evidence="3">histidine kinase</fullName>
        <ecNumber evidence="3">2.7.13.3</ecNumber>
    </recommendedName>
</protein>
<dbReference type="SUPFAM" id="SSF158472">
    <property type="entry name" value="HAMP domain-like"/>
    <property type="match status" value="1"/>
</dbReference>
<gene>
    <name evidence="15" type="ORF">GCM10007876_23500</name>
</gene>
<keyword evidence="11" id="KW-0175">Coiled coil</keyword>
<dbReference type="Pfam" id="PF02518">
    <property type="entry name" value="HATPase_c"/>
    <property type="match status" value="1"/>
</dbReference>
<evidence type="ECO:0000256" key="7">
    <source>
        <dbReference type="ARBA" id="ARBA00022777"/>
    </source>
</evidence>
<dbReference type="Proteomes" id="UP001161389">
    <property type="component" value="Unassembled WGS sequence"/>
</dbReference>
<name>A0AA37W8U2_9GAMM</name>
<dbReference type="InterPro" id="IPR005467">
    <property type="entry name" value="His_kinase_dom"/>
</dbReference>
<dbReference type="InterPro" id="IPR003660">
    <property type="entry name" value="HAMP_dom"/>
</dbReference>
<dbReference type="Gene3D" id="6.10.340.10">
    <property type="match status" value="1"/>
</dbReference>
<evidence type="ECO:0000256" key="12">
    <source>
        <dbReference type="SAM" id="Phobius"/>
    </source>
</evidence>
<keyword evidence="7 15" id="KW-0418">Kinase</keyword>
<dbReference type="PANTHER" id="PTHR45436:SF8">
    <property type="entry name" value="HISTIDINE KINASE"/>
    <property type="match status" value="1"/>
</dbReference>
<proteinExistence type="predicted"/>
<evidence type="ECO:0000256" key="10">
    <source>
        <dbReference type="ARBA" id="ARBA00023136"/>
    </source>
</evidence>
<keyword evidence="9" id="KW-0902">Two-component regulatory system</keyword>
<comment type="catalytic activity">
    <reaction evidence="1">
        <text>ATP + protein L-histidine = ADP + protein N-phospho-L-histidine.</text>
        <dbReference type="EC" id="2.7.13.3"/>
    </reaction>
</comment>
<sequence length="467" mass="52500">MSLKNSIRQPAKLSTRLTIWYTVSFLILFSMIFLGLYLFMSSTFNENMKEDLTGDIEELQEIYEEQGMSTLLREVNQEILTEDPEQFFIRLTKQDGTVLLQSELSNWQYLTTPDVLYDLLSNSEGDVHIARLTKENSEVFTAAGLIGPDLLIYLGETMEERDNLLNDLLGICVVILGFVLPLGAFSGWWMSRKAVSGIKEVSRAVDDLGNGRLDRRVIVHSHGDEITELANKFNEMAEQIRKLISEMREMTDNIAHDLRSPLGRIRAISESVLSSKHTIKDYEKAASDTLEECDRLLLMINMTLDVAEAEASVREPNSQEVNLSSLTEDACELYGPVAETKQIQLSTHLAPNCSIYGNKHNLQRMLANLIDNAVKYTPEHGEIIVELALHDSDAIVTVADTGIGVPDSDKDRIFDRFYRCDHSRTKDGCGLGLSFSRAVARAHGGDIKLRQKQSLSSVFEISLPMNR</sequence>
<feature type="coiled-coil region" evidence="11">
    <location>
        <begin position="226"/>
        <end position="253"/>
    </location>
</feature>
<dbReference type="Gene3D" id="1.10.287.130">
    <property type="match status" value="1"/>
</dbReference>
<dbReference type="EMBL" id="BSNM01000014">
    <property type="protein sequence ID" value="GLQ31871.1"/>
    <property type="molecule type" value="Genomic_DNA"/>
</dbReference>
<keyword evidence="4" id="KW-0597">Phosphoprotein</keyword>
<dbReference type="AlphaFoldDB" id="A0AA37W8U2"/>
<dbReference type="InterPro" id="IPR004358">
    <property type="entry name" value="Sig_transdc_His_kin-like_C"/>
</dbReference>
<feature type="domain" description="HAMP" evidence="14">
    <location>
        <begin position="192"/>
        <end position="245"/>
    </location>
</feature>
<dbReference type="InterPro" id="IPR003661">
    <property type="entry name" value="HisK_dim/P_dom"/>
</dbReference>
<keyword evidence="16" id="KW-1185">Reference proteome</keyword>
<feature type="domain" description="Histidine kinase" evidence="13">
    <location>
        <begin position="253"/>
        <end position="467"/>
    </location>
</feature>
<evidence type="ECO:0000256" key="2">
    <source>
        <dbReference type="ARBA" id="ARBA00004370"/>
    </source>
</evidence>
<dbReference type="EC" id="2.7.13.3" evidence="3"/>
<evidence type="ECO:0000259" key="13">
    <source>
        <dbReference type="PROSITE" id="PS50109"/>
    </source>
</evidence>
<evidence type="ECO:0000256" key="11">
    <source>
        <dbReference type="SAM" id="Coils"/>
    </source>
</evidence>
<organism evidence="15 16">
    <name type="scientific">Litoribrevibacter albus</name>
    <dbReference type="NCBI Taxonomy" id="1473156"/>
    <lineage>
        <taxon>Bacteria</taxon>
        <taxon>Pseudomonadati</taxon>
        <taxon>Pseudomonadota</taxon>
        <taxon>Gammaproteobacteria</taxon>
        <taxon>Oceanospirillales</taxon>
        <taxon>Oceanospirillaceae</taxon>
        <taxon>Litoribrevibacter</taxon>
    </lineage>
</organism>
<reference evidence="15" key="2">
    <citation type="submission" date="2023-01" db="EMBL/GenBank/DDBJ databases">
        <title>Draft genome sequence of Litoribrevibacter albus strain NBRC 110071.</title>
        <authorList>
            <person name="Sun Q."/>
            <person name="Mori K."/>
        </authorList>
    </citation>
    <scope>NUCLEOTIDE SEQUENCE</scope>
    <source>
        <strain evidence="15">NBRC 110071</strain>
    </source>
</reference>
<dbReference type="SMART" id="SM00387">
    <property type="entry name" value="HATPase_c"/>
    <property type="match status" value="1"/>
</dbReference>
<keyword evidence="10 12" id="KW-0472">Membrane</keyword>
<evidence type="ECO:0000313" key="16">
    <source>
        <dbReference type="Proteomes" id="UP001161389"/>
    </source>
</evidence>
<dbReference type="InterPro" id="IPR050428">
    <property type="entry name" value="TCS_sensor_his_kinase"/>
</dbReference>
<evidence type="ECO:0000256" key="8">
    <source>
        <dbReference type="ARBA" id="ARBA00022989"/>
    </source>
</evidence>
<dbReference type="CDD" id="cd00075">
    <property type="entry name" value="HATPase"/>
    <property type="match status" value="1"/>
</dbReference>
<dbReference type="InterPro" id="IPR036097">
    <property type="entry name" value="HisK_dim/P_sf"/>
</dbReference>
<dbReference type="Gene3D" id="3.30.565.10">
    <property type="entry name" value="Histidine kinase-like ATPase, C-terminal domain"/>
    <property type="match status" value="1"/>
</dbReference>
<dbReference type="PROSITE" id="PS50109">
    <property type="entry name" value="HIS_KIN"/>
    <property type="match status" value="1"/>
</dbReference>
<reference evidence="15" key="1">
    <citation type="journal article" date="2014" name="Int. J. Syst. Evol. Microbiol.">
        <title>Complete genome sequence of Corynebacterium casei LMG S-19264T (=DSM 44701T), isolated from a smear-ripened cheese.</title>
        <authorList>
            <consortium name="US DOE Joint Genome Institute (JGI-PGF)"/>
            <person name="Walter F."/>
            <person name="Albersmeier A."/>
            <person name="Kalinowski J."/>
            <person name="Ruckert C."/>
        </authorList>
    </citation>
    <scope>NUCLEOTIDE SEQUENCE</scope>
    <source>
        <strain evidence="15">NBRC 110071</strain>
    </source>
</reference>
<dbReference type="SUPFAM" id="SSF55874">
    <property type="entry name" value="ATPase domain of HSP90 chaperone/DNA topoisomerase II/histidine kinase"/>
    <property type="match status" value="1"/>
</dbReference>
<dbReference type="InterPro" id="IPR036890">
    <property type="entry name" value="HATPase_C_sf"/>
</dbReference>
<accession>A0AA37W8U2</accession>
<dbReference type="GO" id="GO:0000155">
    <property type="term" value="F:phosphorelay sensor kinase activity"/>
    <property type="evidence" value="ECO:0007669"/>
    <property type="project" value="InterPro"/>
</dbReference>
<evidence type="ECO:0000256" key="6">
    <source>
        <dbReference type="ARBA" id="ARBA00022692"/>
    </source>
</evidence>
<evidence type="ECO:0000256" key="3">
    <source>
        <dbReference type="ARBA" id="ARBA00012438"/>
    </source>
</evidence>
<dbReference type="InterPro" id="IPR003594">
    <property type="entry name" value="HATPase_dom"/>
</dbReference>
<evidence type="ECO:0000256" key="5">
    <source>
        <dbReference type="ARBA" id="ARBA00022679"/>
    </source>
</evidence>
<dbReference type="PANTHER" id="PTHR45436">
    <property type="entry name" value="SENSOR HISTIDINE KINASE YKOH"/>
    <property type="match status" value="1"/>
</dbReference>
<keyword evidence="6 12" id="KW-0812">Transmembrane</keyword>
<dbReference type="FunFam" id="3.30.565.10:FF:000006">
    <property type="entry name" value="Sensor histidine kinase WalK"/>
    <property type="match status" value="1"/>
</dbReference>
<dbReference type="Pfam" id="PF00672">
    <property type="entry name" value="HAMP"/>
    <property type="match status" value="1"/>
</dbReference>
<comment type="subcellular location">
    <subcellularLocation>
        <location evidence="2">Membrane</location>
    </subcellularLocation>
</comment>
<dbReference type="CDD" id="cd00082">
    <property type="entry name" value="HisKA"/>
    <property type="match status" value="1"/>
</dbReference>